<evidence type="ECO:0000256" key="3">
    <source>
        <dbReference type="ARBA" id="ARBA00012948"/>
    </source>
</evidence>
<dbReference type="PANTHER" id="PTHR42879:SF2">
    <property type="entry name" value="3-OXOACYL-[ACYL-CARRIER-PROTEIN] REDUCTASE FABG"/>
    <property type="match status" value="1"/>
</dbReference>
<dbReference type="GO" id="GO:0004316">
    <property type="term" value="F:3-oxoacyl-[acyl-carrier-protein] reductase (NADPH) activity"/>
    <property type="evidence" value="ECO:0007669"/>
    <property type="project" value="UniProtKB-UniRule"/>
</dbReference>
<dbReference type="SUPFAM" id="SSF51735">
    <property type="entry name" value="NAD(P)-binding Rossmann-fold domains"/>
    <property type="match status" value="1"/>
</dbReference>
<feature type="domain" description="Ketoreductase" evidence="10">
    <location>
        <begin position="6"/>
        <end position="186"/>
    </location>
</feature>
<dbReference type="Proteomes" id="UP000176087">
    <property type="component" value="Unassembled WGS sequence"/>
</dbReference>
<feature type="active site" description="Proton acceptor" evidence="6">
    <location>
        <position position="155"/>
    </location>
</feature>
<dbReference type="InterPro" id="IPR057326">
    <property type="entry name" value="KR_dom"/>
</dbReference>
<evidence type="ECO:0000256" key="6">
    <source>
        <dbReference type="PIRSR" id="PIRSR611284-1"/>
    </source>
</evidence>
<name>A0A1E7JMW5_9ACTN</name>
<dbReference type="InterPro" id="IPR020904">
    <property type="entry name" value="Sc_DH/Rdtase_CS"/>
</dbReference>
<accession>A0A1E7JMW5</accession>
<evidence type="ECO:0000313" key="12">
    <source>
        <dbReference type="Proteomes" id="UP000176087"/>
    </source>
</evidence>
<organism evidence="11 12">
    <name type="scientific">Streptomyces abyssalis</name>
    <dbReference type="NCBI Taxonomy" id="933944"/>
    <lineage>
        <taxon>Bacteria</taxon>
        <taxon>Bacillati</taxon>
        <taxon>Actinomycetota</taxon>
        <taxon>Actinomycetes</taxon>
        <taxon>Kitasatosporales</taxon>
        <taxon>Streptomycetaceae</taxon>
        <taxon>Streptomyces</taxon>
    </lineage>
</organism>
<evidence type="ECO:0000256" key="7">
    <source>
        <dbReference type="PIRSR" id="PIRSR611284-2"/>
    </source>
</evidence>
<keyword evidence="9" id="KW-0275">Fatty acid biosynthesis</keyword>
<dbReference type="PANTHER" id="PTHR42879">
    <property type="entry name" value="3-OXOACYL-(ACYL-CARRIER-PROTEIN) REDUCTASE"/>
    <property type="match status" value="1"/>
</dbReference>
<comment type="pathway">
    <text evidence="1 9">Lipid metabolism; fatty acid biosynthesis.</text>
</comment>
<dbReference type="InterPro" id="IPR036291">
    <property type="entry name" value="NAD(P)-bd_dom_sf"/>
</dbReference>
<comment type="subunit">
    <text evidence="9">Homotetramer.</text>
</comment>
<dbReference type="OrthoDB" id="9804774at2"/>
<dbReference type="NCBIfam" id="TIGR01830">
    <property type="entry name" value="3oxo_ACP_reduc"/>
    <property type="match status" value="1"/>
</dbReference>
<comment type="function">
    <text evidence="9">Catalyzes the NADPH-dependent reduction of beta-ketoacyl-ACP substrates to beta-hydroxyacyl-ACP products, the first reductive step in the elongation cycle of fatty acid biosynthesis.</text>
</comment>
<proteinExistence type="inferred from homology"/>
<dbReference type="UniPathway" id="UPA00094"/>
<evidence type="ECO:0000256" key="9">
    <source>
        <dbReference type="RuleBase" id="RU366074"/>
    </source>
</evidence>
<dbReference type="InterPro" id="IPR011284">
    <property type="entry name" value="3oxo_ACP_reduc"/>
</dbReference>
<dbReference type="GO" id="GO:0006633">
    <property type="term" value="P:fatty acid biosynthetic process"/>
    <property type="evidence" value="ECO:0007669"/>
    <property type="project" value="UniProtKB-UniPathway"/>
</dbReference>
<keyword evidence="4 9" id="KW-0560">Oxidoreductase</keyword>
<dbReference type="InterPro" id="IPR050259">
    <property type="entry name" value="SDR"/>
</dbReference>
<dbReference type="RefSeq" id="WP_070013341.1">
    <property type="nucleotide sequence ID" value="NZ_LJGS01000044.1"/>
</dbReference>
<keyword evidence="9" id="KW-0276">Fatty acid metabolism</keyword>
<protein>
    <recommendedName>
        <fullName evidence="3 9">3-oxoacyl-[acyl-carrier-protein] reductase</fullName>
        <ecNumber evidence="3 9">1.1.1.100</ecNumber>
    </recommendedName>
</protein>
<dbReference type="InterPro" id="IPR002347">
    <property type="entry name" value="SDR_fam"/>
</dbReference>
<dbReference type="PROSITE" id="PS00061">
    <property type="entry name" value="ADH_SHORT"/>
    <property type="match status" value="1"/>
</dbReference>
<keyword evidence="12" id="KW-1185">Reference proteome</keyword>
<dbReference type="AlphaFoldDB" id="A0A1E7JMW5"/>
<comment type="caution">
    <text evidence="11">The sequence shown here is derived from an EMBL/GenBank/DDBJ whole genome shotgun (WGS) entry which is preliminary data.</text>
</comment>
<reference evidence="11 12" key="1">
    <citation type="journal article" date="2016" name="Front. Microbiol.">
        <title>Comparative Genomics Analysis of Streptomyces Species Reveals Their Adaptation to the Marine Environment and Their Diversity at the Genomic Level.</title>
        <authorList>
            <person name="Tian X."/>
            <person name="Zhang Z."/>
            <person name="Yang T."/>
            <person name="Chen M."/>
            <person name="Li J."/>
            <person name="Chen F."/>
            <person name="Yang J."/>
            <person name="Li W."/>
            <person name="Zhang B."/>
            <person name="Zhang Z."/>
            <person name="Wu J."/>
            <person name="Zhang C."/>
            <person name="Long L."/>
            <person name="Xiao J."/>
        </authorList>
    </citation>
    <scope>NUCLEOTIDE SEQUENCE [LARGE SCALE GENOMIC DNA]</scope>
    <source>
        <strain evidence="11 12">SCSIO 10390</strain>
    </source>
</reference>
<dbReference type="SMART" id="SM00822">
    <property type="entry name" value="PKS_KR"/>
    <property type="match status" value="1"/>
</dbReference>
<keyword evidence="9" id="KW-0443">Lipid metabolism</keyword>
<dbReference type="Gene3D" id="3.40.50.720">
    <property type="entry name" value="NAD(P)-binding Rossmann-like Domain"/>
    <property type="match status" value="1"/>
</dbReference>
<dbReference type="PRINTS" id="PR00081">
    <property type="entry name" value="GDHRDH"/>
</dbReference>
<dbReference type="STRING" id="933944.AN215_07655"/>
<dbReference type="PRINTS" id="PR00080">
    <property type="entry name" value="SDRFAMILY"/>
</dbReference>
<dbReference type="PATRIC" id="fig|933944.5.peg.824"/>
<sequence length="245" mass="26239">MNENERTALVTGGSRGIGRAAVLRLADEGYNIAFCYMSDDDAARALEKEVSERGVRVLCAKTDVSDAASARDFVTSAQEQFDAVDLVVTSAGIVRDNPLLMMGDEDWNNVIDVNLNGTYNICRAAIFEMLKRKSGCIVNVSSVAGVHGNATQSNYSASKAGIIGFTKAVAKEVGPYGIRANVVAPGFIDTDMTASLSDDFRKRVLQQIPLRKLGRPEQVAEMISYLAGAEYVTGSVMQIDGGIVI</sequence>
<dbReference type="Pfam" id="PF00106">
    <property type="entry name" value="adh_short"/>
    <property type="match status" value="1"/>
</dbReference>
<dbReference type="EMBL" id="LJGT01000038">
    <property type="protein sequence ID" value="OEU89611.1"/>
    <property type="molecule type" value="Genomic_DNA"/>
</dbReference>
<evidence type="ECO:0000256" key="1">
    <source>
        <dbReference type="ARBA" id="ARBA00005194"/>
    </source>
</evidence>
<feature type="binding site" evidence="7">
    <location>
        <begin position="155"/>
        <end position="159"/>
    </location>
    <ligand>
        <name>NADP(+)</name>
        <dbReference type="ChEBI" id="CHEBI:58349"/>
    </ligand>
</feature>
<keyword evidence="9" id="KW-0444">Lipid biosynthesis</keyword>
<dbReference type="NCBIfam" id="NF009466">
    <property type="entry name" value="PRK12826.1-2"/>
    <property type="match status" value="1"/>
</dbReference>
<evidence type="ECO:0000313" key="11">
    <source>
        <dbReference type="EMBL" id="OEU89611.1"/>
    </source>
</evidence>
<evidence type="ECO:0000256" key="5">
    <source>
        <dbReference type="ARBA" id="ARBA00048508"/>
    </source>
</evidence>
<keyword evidence="7 9" id="KW-0521">NADP</keyword>
<evidence type="ECO:0000256" key="4">
    <source>
        <dbReference type="ARBA" id="ARBA00023002"/>
    </source>
</evidence>
<dbReference type="FunFam" id="3.40.50.720:FF:000173">
    <property type="entry name" value="3-oxoacyl-[acyl-carrier protein] reductase"/>
    <property type="match status" value="1"/>
</dbReference>
<gene>
    <name evidence="11" type="ORF">AN215_07655</name>
</gene>
<dbReference type="GO" id="GO:0051287">
    <property type="term" value="F:NAD binding"/>
    <property type="evidence" value="ECO:0007669"/>
    <property type="project" value="UniProtKB-UniRule"/>
</dbReference>
<comment type="catalytic activity">
    <reaction evidence="5 9">
        <text>a (3R)-hydroxyacyl-[ACP] + NADP(+) = a 3-oxoacyl-[ACP] + NADPH + H(+)</text>
        <dbReference type="Rhea" id="RHEA:17397"/>
        <dbReference type="Rhea" id="RHEA-COMP:9916"/>
        <dbReference type="Rhea" id="RHEA-COMP:9945"/>
        <dbReference type="ChEBI" id="CHEBI:15378"/>
        <dbReference type="ChEBI" id="CHEBI:57783"/>
        <dbReference type="ChEBI" id="CHEBI:58349"/>
        <dbReference type="ChEBI" id="CHEBI:78776"/>
        <dbReference type="ChEBI" id="CHEBI:78827"/>
        <dbReference type="EC" id="1.1.1.100"/>
    </reaction>
</comment>
<evidence type="ECO:0000256" key="8">
    <source>
        <dbReference type="RuleBase" id="RU000363"/>
    </source>
</evidence>
<dbReference type="EC" id="1.1.1.100" evidence="3 9"/>
<evidence type="ECO:0000256" key="2">
    <source>
        <dbReference type="ARBA" id="ARBA00006484"/>
    </source>
</evidence>
<feature type="binding site" evidence="7">
    <location>
        <begin position="12"/>
        <end position="15"/>
    </location>
    <ligand>
        <name>NADP(+)</name>
        <dbReference type="ChEBI" id="CHEBI:58349"/>
    </ligand>
</feature>
<comment type="similarity">
    <text evidence="2 8">Belongs to the short-chain dehydrogenases/reductases (SDR) family.</text>
</comment>
<feature type="binding site" evidence="7">
    <location>
        <position position="188"/>
    </location>
    <ligand>
        <name>NADP(+)</name>
        <dbReference type="ChEBI" id="CHEBI:58349"/>
    </ligand>
</feature>
<evidence type="ECO:0000259" key="10">
    <source>
        <dbReference type="SMART" id="SM00822"/>
    </source>
</evidence>